<protein>
    <submittedName>
        <fullName evidence="5">Filamin</fullName>
    </submittedName>
</protein>
<comment type="similarity">
    <text evidence="1">Belongs to the filamin family.</text>
</comment>
<accession>A0A915EJ66</accession>
<evidence type="ECO:0000256" key="2">
    <source>
        <dbReference type="ARBA" id="ARBA00022737"/>
    </source>
</evidence>
<dbReference type="Proteomes" id="UP000887574">
    <property type="component" value="Unplaced"/>
</dbReference>
<evidence type="ECO:0000256" key="3">
    <source>
        <dbReference type="PROSITE-ProRule" id="PRU00087"/>
    </source>
</evidence>
<name>A0A915EJ66_9BILA</name>
<dbReference type="InterPro" id="IPR044801">
    <property type="entry name" value="Filamin"/>
</dbReference>
<dbReference type="PROSITE" id="PS50194">
    <property type="entry name" value="FILAMIN_REPEAT"/>
    <property type="match status" value="2"/>
</dbReference>
<dbReference type="FunFam" id="2.60.40.10:FF:000096">
    <property type="entry name" value="filamin-C isoform X2"/>
    <property type="match status" value="1"/>
</dbReference>
<evidence type="ECO:0000313" key="5">
    <source>
        <dbReference type="WBParaSite" id="jg5926.2"/>
    </source>
</evidence>
<dbReference type="GO" id="GO:0051015">
    <property type="term" value="F:actin filament binding"/>
    <property type="evidence" value="ECO:0007669"/>
    <property type="project" value="InterPro"/>
</dbReference>
<keyword evidence="4" id="KW-1185">Reference proteome</keyword>
<dbReference type="WBParaSite" id="jg5926.2">
    <property type="protein sequence ID" value="jg5926.2"/>
    <property type="gene ID" value="jg5926"/>
</dbReference>
<evidence type="ECO:0000256" key="1">
    <source>
        <dbReference type="ARBA" id="ARBA00009238"/>
    </source>
</evidence>
<proteinExistence type="inferred from homology"/>
<sequence length="368" mass="39892">MLPTRIQLAKEIPQTIVGHDASLFLKFSNGKPDLLSANITAPDGSVEDVLVEPRHKDQFKDQHIDGSPFQVPVGLLGSADAHRARTAGDGLLTGEVNKLESFKVSAGSVGRGELSVTIDGPSKADVVIKDEGDGNCKVDYSVSEPGLYEIFVKFNDANIADSPFRVGIHQAQQHIINLHCPITASNNSQNGIKPGVNRIIQTTHSENNGFEQPSPTSSTTCHAQWKKSEVAREQSPAPLQPVDENIYSFNTHLKNSSNSQVYNGDAGRVTAQGPGLKEFQPGQPATFTIDTANAGPNLLFVGVVTSRGPSDEVFVKHMGNGFYQISYQIPEASRALVFVKYGEAQINGSPFNVSLFLLNYRRNRVRNI</sequence>
<dbReference type="SUPFAM" id="SSF81296">
    <property type="entry name" value="E set domains"/>
    <property type="match status" value="3"/>
</dbReference>
<dbReference type="GO" id="GO:0030036">
    <property type="term" value="P:actin cytoskeleton organization"/>
    <property type="evidence" value="ECO:0007669"/>
    <property type="project" value="InterPro"/>
</dbReference>
<feature type="repeat" description="Filamin" evidence="3">
    <location>
        <begin position="261"/>
        <end position="355"/>
    </location>
</feature>
<dbReference type="AlphaFoldDB" id="A0A915EJ66"/>
<dbReference type="InterPro" id="IPR017868">
    <property type="entry name" value="Filamin/ABP280_repeat-like"/>
</dbReference>
<dbReference type="Gene3D" id="2.60.40.10">
    <property type="entry name" value="Immunoglobulins"/>
    <property type="match status" value="3"/>
</dbReference>
<evidence type="ECO:0000313" key="4">
    <source>
        <dbReference type="Proteomes" id="UP000887574"/>
    </source>
</evidence>
<keyword evidence="2" id="KW-0677">Repeat</keyword>
<dbReference type="PANTHER" id="PTHR38537:SF8">
    <property type="entry name" value="FILAMIN-A"/>
    <property type="match status" value="1"/>
</dbReference>
<organism evidence="4 5">
    <name type="scientific">Ditylenchus dipsaci</name>
    <dbReference type="NCBI Taxonomy" id="166011"/>
    <lineage>
        <taxon>Eukaryota</taxon>
        <taxon>Metazoa</taxon>
        <taxon>Ecdysozoa</taxon>
        <taxon>Nematoda</taxon>
        <taxon>Chromadorea</taxon>
        <taxon>Rhabditida</taxon>
        <taxon>Tylenchina</taxon>
        <taxon>Tylenchomorpha</taxon>
        <taxon>Sphaerularioidea</taxon>
        <taxon>Anguinidae</taxon>
        <taxon>Anguininae</taxon>
        <taxon>Ditylenchus</taxon>
    </lineage>
</organism>
<dbReference type="PANTHER" id="PTHR38537">
    <property type="entry name" value="JITTERBUG, ISOFORM N"/>
    <property type="match status" value="1"/>
</dbReference>
<dbReference type="SMART" id="SM00557">
    <property type="entry name" value="IG_FLMN"/>
    <property type="match status" value="2"/>
</dbReference>
<dbReference type="Pfam" id="PF00630">
    <property type="entry name" value="Filamin"/>
    <property type="match status" value="2"/>
</dbReference>
<dbReference type="InterPro" id="IPR001298">
    <property type="entry name" value="Filamin/ABP280_rpt"/>
</dbReference>
<dbReference type="InterPro" id="IPR014756">
    <property type="entry name" value="Ig_E-set"/>
</dbReference>
<feature type="repeat" description="Filamin" evidence="3">
    <location>
        <begin position="76"/>
        <end position="168"/>
    </location>
</feature>
<reference evidence="5" key="1">
    <citation type="submission" date="2022-11" db="UniProtKB">
        <authorList>
            <consortium name="WormBaseParasite"/>
        </authorList>
    </citation>
    <scope>IDENTIFICATION</scope>
</reference>
<dbReference type="InterPro" id="IPR013783">
    <property type="entry name" value="Ig-like_fold"/>
</dbReference>